<keyword evidence="1" id="KW-0472">Membrane</keyword>
<sequence length="103" mass="11354">MKKIIGKAILASLIIGLIVWAASAFFSFSYFEWSFLIGIGLSVILYFFNSSGGILSDATNFEASQAGWKIQRDSEMKVNVGAVFYGSLLYTIISLIMTVIAFY</sequence>
<evidence type="ECO:0000313" key="3">
    <source>
        <dbReference type="Proteomes" id="UP000447833"/>
    </source>
</evidence>
<comment type="caution">
    <text evidence="2">The sequence shown here is derived from an EMBL/GenBank/DDBJ whole genome shotgun (WGS) entry which is preliminary data.</text>
</comment>
<reference evidence="2 3" key="1">
    <citation type="submission" date="2019-11" db="EMBL/GenBank/DDBJ databases">
        <title>Genome sequences of 17 halophilic strains isolated from different environments.</title>
        <authorList>
            <person name="Furrow R.E."/>
        </authorList>
    </citation>
    <scope>NUCLEOTIDE SEQUENCE [LARGE SCALE GENOMIC DNA]</scope>
    <source>
        <strain evidence="2 3">22506_14_FS</strain>
    </source>
</reference>
<keyword evidence="1" id="KW-0812">Transmembrane</keyword>
<accession>A0A845F2Z3</accession>
<evidence type="ECO:0000313" key="2">
    <source>
        <dbReference type="EMBL" id="MYL65128.1"/>
    </source>
</evidence>
<dbReference type="Proteomes" id="UP000447833">
    <property type="component" value="Unassembled WGS sequence"/>
</dbReference>
<feature type="transmembrane region" description="Helical" evidence="1">
    <location>
        <begin position="34"/>
        <end position="55"/>
    </location>
</feature>
<feature type="transmembrane region" description="Helical" evidence="1">
    <location>
        <begin position="76"/>
        <end position="102"/>
    </location>
</feature>
<dbReference type="EMBL" id="WMEY01000005">
    <property type="protein sequence ID" value="MYL65128.1"/>
    <property type="molecule type" value="Genomic_DNA"/>
</dbReference>
<protein>
    <recommendedName>
        <fullName evidence="4">DUF5316 domain-containing protein</fullName>
    </recommendedName>
</protein>
<name>A0A845F2Z3_9BACL</name>
<evidence type="ECO:0000256" key="1">
    <source>
        <dbReference type="SAM" id="Phobius"/>
    </source>
</evidence>
<keyword evidence="1" id="KW-1133">Transmembrane helix</keyword>
<dbReference type="AlphaFoldDB" id="A0A845F2Z3"/>
<gene>
    <name evidence="2" type="ORF">GLW07_17355</name>
</gene>
<organism evidence="2 3">
    <name type="scientific">Guptibacillus hwajinpoensis</name>
    <dbReference type="NCBI Taxonomy" id="208199"/>
    <lineage>
        <taxon>Bacteria</taxon>
        <taxon>Bacillati</taxon>
        <taxon>Bacillota</taxon>
        <taxon>Bacilli</taxon>
        <taxon>Bacillales</taxon>
        <taxon>Guptibacillaceae</taxon>
        <taxon>Guptibacillus</taxon>
    </lineage>
</organism>
<evidence type="ECO:0008006" key="4">
    <source>
        <dbReference type="Google" id="ProtNLM"/>
    </source>
</evidence>
<proteinExistence type="predicted"/>
<dbReference type="RefSeq" id="WP_160920493.1">
    <property type="nucleotide sequence ID" value="NZ_WMEY01000005.1"/>
</dbReference>